<protein>
    <submittedName>
        <fullName evidence="1">GD15553</fullName>
    </submittedName>
</protein>
<dbReference type="PANTHER" id="PTHR47331">
    <property type="entry name" value="PHD-TYPE DOMAIN-CONTAINING PROTEIN"/>
    <property type="match status" value="1"/>
</dbReference>
<keyword evidence="2" id="KW-1185">Reference proteome</keyword>
<dbReference type="PANTHER" id="PTHR47331:SF2">
    <property type="match status" value="1"/>
</dbReference>
<dbReference type="HOGENOM" id="CLU_967317_0_0_1"/>
<gene>
    <name evidence="1" type="primary">Dsim\GD15553</name>
    <name evidence="1" type="ORF">Dsim_GD15553</name>
</gene>
<reference evidence="1 2" key="1">
    <citation type="journal article" date="2007" name="Nature">
        <title>Evolution of genes and genomes on the Drosophila phylogeny.</title>
        <authorList>
            <consortium name="Drosophila 12 Genomes Consortium"/>
            <person name="Clark A.G."/>
            <person name="Eisen M.B."/>
            <person name="Smith D.R."/>
            <person name="Bergman C.M."/>
            <person name="Oliver B."/>
            <person name="Markow T.A."/>
            <person name="Kaufman T.C."/>
            <person name="Kellis M."/>
            <person name="Gelbart W."/>
            <person name="Iyer V.N."/>
            <person name="Pollard D.A."/>
            <person name="Sackton T.B."/>
            <person name="Larracuente A.M."/>
            <person name="Singh N.D."/>
            <person name="Abad J.P."/>
            <person name="Abt D.N."/>
            <person name="Adryan B."/>
            <person name="Aguade M."/>
            <person name="Akashi H."/>
            <person name="Anderson W.W."/>
            <person name="Aquadro C.F."/>
            <person name="Ardell D.H."/>
            <person name="Arguello R."/>
            <person name="Artieri C.G."/>
            <person name="Barbash D.A."/>
            <person name="Barker D."/>
            <person name="Barsanti P."/>
            <person name="Batterham P."/>
            <person name="Batzoglou S."/>
            <person name="Begun D."/>
            <person name="Bhutkar A."/>
            <person name="Blanco E."/>
            <person name="Bosak S.A."/>
            <person name="Bradley R.K."/>
            <person name="Brand A.D."/>
            <person name="Brent M.R."/>
            <person name="Brooks A.N."/>
            <person name="Brown R.H."/>
            <person name="Butlin R.K."/>
            <person name="Caggese C."/>
            <person name="Calvi B.R."/>
            <person name="Bernardo de Carvalho A."/>
            <person name="Caspi A."/>
            <person name="Castrezana S."/>
            <person name="Celniker S.E."/>
            <person name="Chang J.L."/>
            <person name="Chapple C."/>
            <person name="Chatterji S."/>
            <person name="Chinwalla A."/>
            <person name="Civetta A."/>
            <person name="Clifton S.W."/>
            <person name="Comeron J.M."/>
            <person name="Costello J.C."/>
            <person name="Coyne J.A."/>
            <person name="Daub J."/>
            <person name="David R.G."/>
            <person name="Delcher A.L."/>
            <person name="Delehaunty K."/>
            <person name="Do C.B."/>
            <person name="Ebling H."/>
            <person name="Edwards K."/>
            <person name="Eickbush T."/>
            <person name="Evans J.D."/>
            <person name="Filipski A."/>
            <person name="Findeiss S."/>
            <person name="Freyhult E."/>
            <person name="Fulton L."/>
            <person name="Fulton R."/>
            <person name="Garcia A.C."/>
            <person name="Gardiner A."/>
            <person name="Garfield D.A."/>
            <person name="Garvin B.E."/>
            <person name="Gibson G."/>
            <person name="Gilbert D."/>
            <person name="Gnerre S."/>
            <person name="Godfrey J."/>
            <person name="Good R."/>
            <person name="Gotea V."/>
            <person name="Gravely B."/>
            <person name="Greenberg A.J."/>
            <person name="Griffiths-Jones S."/>
            <person name="Gross S."/>
            <person name="Guigo R."/>
            <person name="Gustafson E.A."/>
            <person name="Haerty W."/>
            <person name="Hahn M.W."/>
            <person name="Halligan D.L."/>
            <person name="Halpern A.L."/>
            <person name="Halter G.M."/>
            <person name="Han M.V."/>
            <person name="Heger A."/>
            <person name="Hillier L."/>
            <person name="Hinrichs A.S."/>
            <person name="Holmes I."/>
            <person name="Hoskins R.A."/>
            <person name="Hubisz M.J."/>
            <person name="Hultmark D."/>
            <person name="Huntley M.A."/>
            <person name="Jaffe D.B."/>
            <person name="Jagadeeshan S."/>
            <person name="Jeck W.R."/>
            <person name="Johnson J."/>
            <person name="Jones C.D."/>
            <person name="Jordan W.C."/>
            <person name="Karpen G.H."/>
            <person name="Kataoka E."/>
            <person name="Keightley P.D."/>
            <person name="Kheradpour P."/>
            <person name="Kirkness E.F."/>
            <person name="Koerich L.B."/>
            <person name="Kristiansen K."/>
            <person name="Kudrna D."/>
            <person name="Kulathinal R.J."/>
            <person name="Kumar S."/>
            <person name="Kwok R."/>
            <person name="Lander E."/>
            <person name="Langley C.H."/>
            <person name="Lapoint R."/>
            <person name="Lazzaro B.P."/>
            <person name="Lee S.J."/>
            <person name="Levesque L."/>
            <person name="Li R."/>
            <person name="Lin C.F."/>
            <person name="Lin M.F."/>
            <person name="Lindblad-Toh K."/>
            <person name="Llopart A."/>
            <person name="Long M."/>
            <person name="Low L."/>
            <person name="Lozovsky E."/>
            <person name="Lu J."/>
            <person name="Luo M."/>
            <person name="Machado C.A."/>
            <person name="Makalowski W."/>
            <person name="Marzo M."/>
            <person name="Matsuda M."/>
            <person name="Matzkin L."/>
            <person name="McAllister B."/>
            <person name="McBride C.S."/>
            <person name="McKernan B."/>
            <person name="McKernan K."/>
            <person name="Mendez-Lago M."/>
            <person name="Minx P."/>
            <person name="Mollenhauer M.U."/>
            <person name="Montooth K."/>
            <person name="Mount S.M."/>
            <person name="Mu X."/>
            <person name="Myers E."/>
            <person name="Negre B."/>
            <person name="Newfeld S."/>
            <person name="Nielsen R."/>
            <person name="Noor M.A."/>
            <person name="O'Grady P."/>
            <person name="Pachter L."/>
            <person name="Papaceit M."/>
            <person name="Parisi M.J."/>
            <person name="Parisi M."/>
            <person name="Parts L."/>
            <person name="Pedersen J.S."/>
            <person name="Pesole G."/>
            <person name="Phillippy A.M."/>
            <person name="Ponting C.P."/>
            <person name="Pop M."/>
            <person name="Porcelli D."/>
            <person name="Powell J.R."/>
            <person name="Prohaska S."/>
            <person name="Pruitt K."/>
            <person name="Puig M."/>
            <person name="Quesneville H."/>
            <person name="Ram K.R."/>
            <person name="Rand D."/>
            <person name="Rasmussen M.D."/>
            <person name="Reed L.K."/>
            <person name="Reenan R."/>
            <person name="Reily A."/>
            <person name="Remington K.A."/>
            <person name="Rieger T.T."/>
            <person name="Ritchie M.G."/>
            <person name="Robin C."/>
            <person name="Rogers Y.H."/>
            <person name="Rohde C."/>
            <person name="Rozas J."/>
            <person name="Rubenfield M.J."/>
            <person name="Ruiz A."/>
            <person name="Russo S."/>
            <person name="Salzberg S.L."/>
            <person name="Sanchez-Gracia A."/>
            <person name="Saranga D.J."/>
            <person name="Sato H."/>
            <person name="Schaeffer S.W."/>
            <person name="Schatz M.C."/>
            <person name="Schlenke T."/>
            <person name="Schwartz R."/>
            <person name="Segarra C."/>
            <person name="Singh R.S."/>
            <person name="Sirot L."/>
            <person name="Sirota M."/>
            <person name="Sisneros N.B."/>
            <person name="Smith C.D."/>
            <person name="Smith T.F."/>
            <person name="Spieth J."/>
            <person name="Stage D.E."/>
            <person name="Stark A."/>
            <person name="Stephan W."/>
            <person name="Strausberg R.L."/>
            <person name="Strempel S."/>
            <person name="Sturgill D."/>
            <person name="Sutton G."/>
            <person name="Sutton G.G."/>
            <person name="Tao W."/>
            <person name="Teichmann S."/>
            <person name="Tobari Y.N."/>
            <person name="Tomimura Y."/>
            <person name="Tsolas J.M."/>
            <person name="Valente V.L."/>
            <person name="Venter E."/>
            <person name="Venter J.C."/>
            <person name="Vicario S."/>
            <person name="Vieira F.G."/>
            <person name="Vilella A.J."/>
            <person name="Villasante A."/>
            <person name="Walenz B."/>
            <person name="Wang J."/>
            <person name="Wasserman M."/>
            <person name="Watts T."/>
            <person name="Wilson D."/>
            <person name="Wilson R.K."/>
            <person name="Wing R.A."/>
            <person name="Wolfner M.F."/>
            <person name="Wong A."/>
            <person name="Wong G.K."/>
            <person name="Wu C.I."/>
            <person name="Wu G."/>
            <person name="Yamamoto D."/>
            <person name="Yang H.P."/>
            <person name="Yang S.P."/>
            <person name="Yorke J.A."/>
            <person name="Yoshida K."/>
            <person name="Zdobnov E."/>
            <person name="Zhang P."/>
            <person name="Zhang Y."/>
            <person name="Zimin A.V."/>
            <person name="Baldwin J."/>
            <person name="Abdouelleil A."/>
            <person name="Abdulkadir J."/>
            <person name="Abebe A."/>
            <person name="Abera B."/>
            <person name="Abreu J."/>
            <person name="Acer S.C."/>
            <person name="Aftuck L."/>
            <person name="Alexander A."/>
            <person name="An P."/>
            <person name="Anderson E."/>
            <person name="Anderson S."/>
            <person name="Arachi H."/>
            <person name="Azer M."/>
            <person name="Bachantsang P."/>
            <person name="Barry A."/>
            <person name="Bayul T."/>
            <person name="Berlin A."/>
            <person name="Bessette D."/>
            <person name="Bloom T."/>
            <person name="Blye J."/>
            <person name="Boguslavskiy L."/>
            <person name="Bonnet C."/>
            <person name="Boukhgalter B."/>
            <person name="Bourzgui I."/>
            <person name="Brown A."/>
            <person name="Cahill P."/>
            <person name="Channer S."/>
            <person name="Cheshatsang Y."/>
            <person name="Chuda L."/>
            <person name="Citroen M."/>
            <person name="Collymore A."/>
            <person name="Cooke P."/>
            <person name="Costello M."/>
            <person name="D'Aco K."/>
            <person name="Daza R."/>
            <person name="De Haan G."/>
            <person name="DeGray S."/>
            <person name="DeMaso C."/>
            <person name="Dhargay N."/>
            <person name="Dooley K."/>
            <person name="Dooley E."/>
            <person name="Doricent M."/>
            <person name="Dorje P."/>
            <person name="Dorjee K."/>
            <person name="Dupes A."/>
            <person name="Elong R."/>
            <person name="Falk J."/>
            <person name="Farina A."/>
            <person name="Faro S."/>
            <person name="Ferguson D."/>
            <person name="Fisher S."/>
            <person name="Foley C.D."/>
            <person name="Franke A."/>
            <person name="Friedrich D."/>
            <person name="Gadbois L."/>
            <person name="Gearin G."/>
            <person name="Gearin C.R."/>
            <person name="Giannoukos G."/>
            <person name="Goode T."/>
            <person name="Graham J."/>
            <person name="Grandbois E."/>
            <person name="Grewal S."/>
            <person name="Gyaltsen K."/>
            <person name="Hafez N."/>
            <person name="Hagos B."/>
            <person name="Hall J."/>
            <person name="Henson C."/>
            <person name="Hollinger A."/>
            <person name="Honan T."/>
            <person name="Huard M.D."/>
            <person name="Hughes L."/>
            <person name="Hurhula B."/>
            <person name="Husby M.E."/>
            <person name="Kamat A."/>
            <person name="Kanga B."/>
            <person name="Kashin S."/>
            <person name="Khazanovich D."/>
            <person name="Kisner P."/>
            <person name="Lance K."/>
            <person name="Lara M."/>
            <person name="Lee W."/>
            <person name="Lennon N."/>
            <person name="Letendre F."/>
            <person name="LeVine R."/>
            <person name="Lipovsky A."/>
            <person name="Liu X."/>
            <person name="Liu J."/>
            <person name="Liu S."/>
            <person name="Lokyitsang T."/>
            <person name="Lokyitsang Y."/>
            <person name="Lubonja R."/>
            <person name="Lui A."/>
            <person name="MacDonald P."/>
            <person name="Magnisalis V."/>
            <person name="Maru K."/>
            <person name="Matthews C."/>
            <person name="McCusker W."/>
            <person name="McDonough S."/>
            <person name="Mehta T."/>
            <person name="Meldrim J."/>
            <person name="Meneus L."/>
            <person name="Mihai O."/>
            <person name="Mihalev A."/>
            <person name="Mihova T."/>
            <person name="Mittelman R."/>
            <person name="Mlenga V."/>
            <person name="Montmayeur A."/>
            <person name="Mulrain L."/>
            <person name="Navidi A."/>
            <person name="Naylor J."/>
            <person name="Negash T."/>
            <person name="Nguyen T."/>
            <person name="Nguyen N."/>
            <person name="Nicol R."/>
            <person name="Norbu C."/>
            <person name="Norbu N."/>
            <person name="Novod N."/>
            <person name="O'Neill B."/>
            <person name="Osman S."/>
            <person name="Markiewicz E."/>
            <person name="Oyono O.L."/>
            <person name="Patti C."/>
            <person name="Phunkhang P."/>
            <person name="Pierre F."/>
            <person name="Priest M."/>
            <person name="Raghuraman S."/>
            <person name="Rege F."/>
            <person name="Reyes R."/>
            <person name="Rise C."/>
            <person name="Rogov P."/>
            <person name="Ross K."/>
            <person name="Ryan E."/>
            <person name="Settipalli S."/>
            <person name="Shea T."/>
            <person name="Sherpa N."/>
            <person name="Shi L."/>
            <person name="Shih D."/>
            <person name="Sparrow T."/>
            <person name="Spaulding J."/>
            <person name="Stalker J."/>
            <person name="Stange-Thomann N."/>
            <person name="Stavropoulos S."/>
            <person name="Stone C."/>
            <person name="Strader C."/>
            <person name="Tesfaye S."/>
            <person name="Thomson T."/>
            <person name="Thoulutsang Y."/>
            <person name="Thoulutsang D."/>
            <person name="Topham K."/>
            <person name="Topping I."/>
            <person name="Tsamla T."/>
            <person name="Vassiliev H."/>
            <person name="Vo A."/>
            <person name="Wangchuk T."/>
            <person name="Wangdi T."/>
            <person name="Weiand M."/>
            <person name="Wilkinson J."/>
            <person name="Wilson A."/>
            <person name="Yadav S."/>
            <person name="Young G."/>
            <person name="Yu Q."/>
            <person name="Zembek L."/>
            <person name="Zhong D."/>
            <person name="Zimmer A."/>
            <person name="Zwirko Z."/>
            <person name="Jaffe D.B."/>
            <person name="Alvarez P."/>
            <person name="Brockman W."/>
            <person name="Butler J."/>
            <person name="Chin C."/>
            <person name="Gnerre S."/>
            <person name="Grabherr M."/>
            <person name="Kleber M."/>
            <person name="Mauceli E."/>
            <person name="MacCallum I."/>
        </authorList>
    </citation>
    <scope>NUCLEOTIDE SEQUENCE [LARGE SCALE GENOMIC DNA]</scope>
    <source>
        <strain evidence="2">white501</strain>
    </source>
</reference>
<dbReference type="AlphaFoldDB" id="B4R2V8"/>
<evidence type="ECO:0000313" key="1">
    <source>
        <dbReference type="EMBL" id="EDX18435.1"/>
    </source>
</evidence>
<dbReference type="EMBL" id="CM000366">
    <property type="protein sequence ID" value="EDX18435.1"/>
    <property type="molecule type" value="Genomic_DNA"/>
</dbReference>
<dbReference type="STRING" id="7240.B4R2V8"/>
<proteinExistence type="predicted"/>
<dbReference type="Proteomes" id="UP000000304">
    <property type="component" value="Chromosome X"/>
</dbReference>
<accession>B4R2V8</accession>
<dbReference type="PhylomeDB" id="B4R2V8"/>
<sequence length="288" mass="33282">MFRGIQFFKPKTNFQRIVWRNIENEPLIHFRLLTVTYGLAPSTFLAVRVLKQLADDHRQGYPVAADDLMIVKEELIGLLAPPRRWNTYVFNRTAEILSDFPRNYWNHVRTEDNLADCASRGLHPSKLLEQRLWWKGPSWLGTPSGQRISKFRSQHVDFGILRIGGRIEQSALNFNAKHPIRIPEDSLLGGLRLLHFHVSHLHTGVDATFANLRQLYWILGARKLIGKTIFNRILNELQTQLILASSILLLYDLLDDDWVSVTESNEHLQLTKNSMKAIWVNKGCKRGT</sequence>
<dbReference type="OrthoDB" id="8038274at2759"/>
<organism evidence="1 2">
    <name type="scientific">Drosophila simulans</name>
    <name type="common">Fruit fly</name>
    <dbReference type="NCBI Taxonomy" id="7240"/>
    <lineage>
        <taxon>Eukaryota</taxon>
        <taxon>Metazoa</taxon>
        <taxon>Ecdysozoa</taxon>
        <taxon>Arthropoda</taxon>
        <taxon>Hexapoda</taxon>
        <taxon>Insecta</taxon>
        <taxon>Pterygota</taxon>
        <taxon>Neoptera</taxon>
        <taxon>Endopterygota</taxon>
        <taxon>Diptera</taxon>
        <taxon>Brachycera</taxon>
        <taxon>Muscomorpha</taxon>
        <taxon>Ephydroidea</taxon>
        <taxon>Drosophilidae</taxon>
        <taxon>Drosophila</taxon>
        <taxon>Sophophora</taxon>
    </lineage>
</organism>
<evidence type="ECO:0000313" key="2">
    <source>
        <dbReference type="Proteomes" id="UP000000304"/>
    </source>
</evidence>
<name>B4R2V8_DROSI</name>